<dbReference type="Proteomes" id="UP000229970">
    <property type="component" value="Unassembled WGS sequence"/>
</dbReference>
<dbReference type="RefSeq" id="WP_037405233.1">
    <property type="nucleotide sequence ID" value="NZ_MEIP01000013.1"/>
</dbReference>
<protein>
    <submittedName>
        <fullName evidence="1">Uncharacterized protein</fullName>
    </submittedName>
</protein>
<sequence>MLNFIHYQSTSIKTELLQPATYKSTVSGGLTCGSLVNAQIAGIIGHTAVDNNTEFVDKIRSCIEDAKHY</sequence>
<evidence type="ECO:0000313" key="2">
    <source>
        <dbReference type="Proteomes" id="UP000229970"/>
    </source>
</evidence>
<dbReference type="EMBL" id="MEIP01000013">
    <property type="protein sequence ID" value="PIT48512.1"/>
    <property type="molecule type" value="Genomic_DNA"/>
</dbReference>
<organism evidence="1 2">
    <name type="scientific">Snodgrassella alvi</name>
    <dbReference type="NCBI Taxonomy" id="1196083"/>
    <lineage>
        <taxon>Bacteria</taxon>
        <taxon>Pseudomonadati</taxon>
        <taxon>Pseudomonadota</taxon>
        <taxon>Betaproteobacteria</taxon>
        <taxon>Neisseriales</taxon>
        <taxon>Neisseriaceae</taxon>
        <taxon>Snodgrassella</taxon>
    </lineage>
</organism>
<evidence type="ECO:0000313" key="1">
    <source>
        <dbReference type="EMBL" id="PIT48512.1"/>
    </source>
</evidence>
<reference evidence="1 2" key="1">
    <citation type="journal article" date="2017" name="MBio">
        <title>Type VI secretion-mediated competition in the bee gut microbiome.</title>
        <authorList>
            <person name="Steele M.I."/>
            <person name="Kwong W.K."/>
            <person name="Powell J.E."/>
            <person name="Whiteley M."/>
            <person name="Moran N.A."/>
        </authorList>
    </citation>
    <scope>NUCLEOTIDE SEQUENCE [LARGE SCALE GENOMIC DNA]</scope>
    <source>
        <strain evidence="1 2">Ruf1-X</strain>
    </source>
</reference>
<dbReference type="AlphaFoldDB" id="A0A066TF40"/>
<comment type="caution">
    <text evidence="1">The sequence shown here is derived from an EMBL/GenBank/DDBJ whole genome shotgun (WGS) entry which is preliminary data.</text>
</comment>
<accession>A0A066TF40</accession>
<name>A0A066TF40_9NEIS</name>
<gene>
    <name evidence="1" type="ORF">BHC46_04675</name>
</gene>
<proteinExistence type="predicted"/>